<sequence>MKHRLLIPALALLCGAAATPVMANDTLNALSKKALGTIAGTSSTSSSSSSSSSSTLGASLSDSQIATGLKDALRVGTEKAVATVGKPGGFLNDAAVHIPLPGPLAKVKSGLAMVGASGLADDLEQRLNKAAETAAPKAASIFGNAVSKMTIDDARGVLSGPSDSATQYFKRTTTPELLSALKPVIDSSLADVGAVQSYNALTAQAKSLPMASSLNLDLNDYVANKALDGIFYYLAKQEADIRANPAARTTDAIKALFK</sequence>
<dbReference type="Proteomes" id="UP000185678">
    <property type="component" value="Unassembled WGS sequence"/>
</dbReference>
<feature type="chain" id="PRO_5009943856" description="DUF4197 domain-containing protein" evidence="2">
    <location>
        <begin position="24"/>
        <end position="258"/>
    </location>
</feature>
<accession>A0A1N7PN27</accession>
<dbReference type="EMBL" id="FTOA01000007">
    <property type="protein sequence ID" value="SIT11988.1"/>
    <property type="molecule type" value="Genomic_DNA"/>
</dbReference>
<dbReference type="STRING" id="80876.SAMN05421779_107107"/>
<dbReference type="RefSeq" id="WP_076401708.1">
    <property type="nucleotide sequence ID" value="NZ_FTOA01000007.1"/>
</dbReference>
<feature type="signal peptide" evidence="2">
    <location>
        <begin position="1"/>
        <end position="23"/>
    </location>
</feature>
<reference evidence="3 4" key="1">
    <citation type="submission" date="2017-01" db="EMBL/GenBank/DDBJ databases">
        <authorList>
            <person name="Mah S.A."/>
            <person name="Swanson W.J."/>
            <person name="Moy G.W."/>
            <person name="Vacquier V.D."/>
        </authorList>
    </citation>
    <scope>NUCLEOTIDE SEQUENCE [LARGE SCALE GENOMIC DNA]</scope>
    <source>
        <strain evidence="3 4">DSM 11589</strain>
    </source>
</reference>
<evidence type="ECO:0000313" key="3">
    <source>
        <dbReference type="EMBL" id="SIT11988.1"/>
    </source>
</evidence>
<dbReference type="InterPro" id="IPR025245">
    <property type="entry name" value="DUF4197"/>
</dbReference>
<evidence type="ECO:0000256" key="1">
    <source>
        <dbReference type="SAM" id="MobiDB-lite"/>
    </source>
</evidence>
<keyword evidence="4" id="KW-1185">Reference proteome</keyword>
<evidence type="ECO:0008006" key="5">
    <source>
        <dbReference type="Google" id="ProtNLM"/>
    </source>
</evidence>
<dbReference type="Pfam" id="PF13852">
    <property type="entry name" value="DUF4197"/>
    <property type="match status" value="1"/>
</dbReference>
<evidence type="ECO:0000256" key="2">
    <source>
        <dbReference type="SAM" id="SignalP"/>
    </source>
</evidence>
<organism evidence="3 4">
    <name type="scientific">Insolitispirillum peregrinum</name>
    <dbReference type="NCBI Taxonomy" id="80876"/>
    <lineage>
        <taxon>Bacteria</taxon>
        <taxon>Pseudomonadati</taxon>
        <taxon>Pseudomonadota</taxon>
        <taxon>Alphaproteobacteria</taxon>
        <taxon>Rhodospirillales</taxon>
        <taxon>Novispirillaceae</taxon>
        <taxon>Insolitispirillum</taxon>
    </lineage>
</organism>
<protein>
    <recommendedName>
        <fullName evidence="5">DUF4197 domain-containing protein</fullName>
    </recommendedName>
</protein>
<name>A0A1N7PN27_9PROT</name>
<dbReference type="AlphaFoldDB" id="A0A1N7PN27"/>
<feature type="region of interest" description="Disordered" evidence="1">
    <location>
        <begin position="39"/>
        <end position="58"/>
    </location>
</feature>
<proteinExistence type="predicted"/>
<keyword evidence="2" id="KW-0732">Signal</keyword>
<evidence type="ECO:0000313" key="4">
    <source>
        <dbReference type="Proteomes" id="UP000185678"/>
    </source>
</evidence>
<gene>
    <name evidence="3" type="ORF">SAMN05421779_107107</name>
</gene>